<evidence type="ECO:0000313" key="1">
    <source>
        <dbReference type="EMBL" id="KAK1142083.1"/>
    </source>
</evidence>
<gene>
    <name evidence="1" type="ORF">N8T08_008165</name>
</gene>
<reference evidence="1 2" key="1">
    <citation type="journal article" date="2023" name="ACS Omega">
        <title>Identification of the Neoaspergillic Acid Biosynthesis Gene Cluster by Establishing an In Vitro CRISPR-Ribonucleoprotein Genetic System in Aspergillus melleus.</title>
        <authorList>
            <person name="Yuan B."/>
            <person name="Grau M.F."/>
            <person name="Murata R.M."/>
            <person name="Torok T."/>
            <person name="Venkateswaran K."/>
            <person name="Stajich J.E."/>
            <person name="Wang C.C.C."/>
        </authorList>
    </citation>
    <scope>NUCLEOTIDE SEQUENCE [LARGE SCALE GENOMIC DNA]</scope>
    <source>
        <strain evidence="1 2">IMV 1140</strain>
    </source>
</reference>
<evidence type="ECO:0000313" key="2">
    <source>
        <dbReference type="Proteomes" id="UP001177260"/>
    </source>
</evidence>
<dbReference type="EMBL" id="JAOPJF010000054">
    <property type="protein sequence ID" value="KAK1142083.1"/>
    <property type="molecule type" value="Genomic_DNA"/>
</dbReference>
<proteinExistence type="predicted"/>
<protein>
    <submittedName>
        <fullName evidence="1">Uncharacterized protein</fullName>
    </submittedName>
</protein>
<comment type="caution">
    <text evidence="1">The sequence shown here is derived from an EMBL/GenBank/DDBJ whole genome shotgun (WGS) entry which is preliminary data.</text>
</comment>
<keyword evidence="2" id="KW-1185">Reference proteome</keyword>
<sequence>MKDMQEDRGRLRERPGAQWTPQTVLSTLPHPPPTNTSPSTPIPFFHLLERLKTTPRSGWLQVGIPHGESISDHMYRMAVMAMMPPASLARGLDIPRCVMMALVHDMAECLVGDFTPRDTGVSKAEKARREESVMGYIQGVLLGGVSVKGNGRDFGLGDGLGLGEGSASGSGSASSSDENGEEENGGGLKGLFEEYEEDRTPEARFVHDVDKLEMLLQVLEYERATGRRLDEFYHVVDEIRLIEMREWAAVVVQEREEFFAGLERKEPTYDRPVVVFPGFSEPSSGLVGAISIYPPRSSRAGLQ</sequence>
<name>A0ACC3AWL3_9EURO</name>
<accession>A0ACC3AWL3</accession>
<organism evidence="1 2">
    <name type="scientific">Aspergillus melleus</name>
    <dbReference type="NCBI Taxonomy" id="138277"/>
    <lineage>
        <taxon>Eukaryota</taxon>
        <taxon>Fungi</taxon>
        <taxon>Dikarya</taxon>
        <taxon>Ascomycota</taxon>
        <taxon>Pezizomycotina</taxon>
        <taxon>Eurotiomycetes</taxon>
        <taxon>Eurotiomycetidae</taxon>
        <taxon>Eurotiales</taxon>
        <taxon>Aspergillaceae</taxon>
        <taxon>Aspergillus</taxon>
        <taxon>Aspergillus subgen. Circumdati</taxon>
    </lineage>
</organism>
<dbReference type="Proteomes" id="UP001177260">
    <property type="component" value="Unassembled WGS sequence"/>
</dbReference>